<dbReference type="GO" id="GO:0016020">
    <property type="term" value="C:membrane"/>
    <property type="evidence" value="ECO:0007669"/>
    <property type="project" value="TreeGrafter"/>
</dbReference>
<accession>A0A1L9SL16</accession>
<keyword evidence="3" id="KW-1185">Reference proteome</keyword>
<organism evidence="2 3">
    <name type="scientific">Penicilliopsis zonata CBS 506.65</name>
    <dbReference type="NCBI Taxonomy" id="1073090"/>
    <lineage>
        <taxon>Eukaryota</taxon>
        <taxon>Fungi</taxon>
        <taxon>Dikarya</taxon>
        <taxon>Ascomycota</taxon>
        <taxon>Pezizomycotina</taxon>
        <taxon>Eurotiomycetes</taxon>
        <taxon>Eurotiomycetidae</taxon>
        <taxon>Eurotiales</taxon>
        <taxon>Aspergillaceae</taxon>
        <taxon>Penicilliopsis</taxon>
    </lineage>
</organism>
<dbReference type="VEuPathDB" id="FungiDB:ASPZODRAFT_63655"/>
<protein>
    <recommendedName>
        <fullName evidence="1">AB hydrolase-1 domain-containing protein</fullName>
    </recommendedName>
</protein>
<dbReference type="OrthoDB" id="2498029at2759"/>
<dbReference type="GeneID" id="34615635"/>
<dbReference type="PRINTS" id="PR00111">
    <property type="entry name" value="ABHYDROLASE"/>
</dbReference>
<dbReference type="PANTHER" id="PTHR43798:SF33">
    <property type="entry name" value="HYDROLASE, PUTATIVE (AFU_ORTHOLOGUE AFUA_2G14860)-RELATED"/>
    <property type="match status" value="1"/>
</dbReference>
<dbReference type="InterPro" id="IPR050266">
    <property type="entry name" value="AB_hydrolase_sf"/>
</dbReference>
<dbReference type="AlphaFoldDB" id="A0A1L9SL16"/>
<dbReference type="PANTHER" id="PTHR43798">
    <property type="entry name" value="MONOACYLGLYCEROL LIPASE"/>
    <property type="match status" value="1"/>
</dbReference>
<dbReference type="RefSeq" id="XP_022582323.1">
    <property type="nucleotide sequence ID" value="XM_022729171.1"/>
</dbReference>
<evidence type="ECO:0000313" key="3">
    <source>
        <dbReference type="Proteomes" id="UP000184188"/>
    </source>
</evidence>
<sequence>MSYTSTRPLLVFLHYWGGSSSTWHKVISLAKEEYPILSLDLRGWGQSFCPDDPTAYSISIMADDVAGTLEKMADERQTSLDNGFILVGHSMGGKVALATIPALSDRIRGKLHSLVLVAPAPPTPLKLPGEIQEQQQKAYATEESVVWNIRHILANMENLSAADVEMIVRDSLSGHEWAKKAWPSYGMQEDITDSVARALSSLQAKKQITAKILVGGSDLVEPRERVESGVARFLQENGVKVSLRVVEGVKHLLPLECPKVVYEMI</sequence>
<gene>
    <name evidence="2" type="ORF">ASPZODRAFT_63655</name>
</gene>
<dbReference type="Proteomes" id="UP000184188">
    <property type="component" value="Unassembled WGS sequence"/>
</dbReference>
<dbReference type="Pfam" id="PF12697">
    <property type="entry name" value="Abhydrolase_6"/>
    <property type="match status" value="1"/>
</dbReference>
<dbReference type="Gene3D" id="3.40.50.1820">
    <property type="entry name" value="alpha/beta hydrolase"/>
    <property type="match status" value="1"/>
</dbReference>
<dbReference type="InterPro" id="IPR029058">
    <property type="entry name" value="AB_hydrolase_fold"/>
</dbReference>
<feature type="domain" description="AB hydrolase-1" evidence="1">
    <location>
        <begin position="10"/>
        <end position="262"/>
    </location>
</feature>
<name>A0A1L9SL16_9EURO</name>
<evidence type="ECO:0000313" key="2">
    <source>
        <dbReference type="EMBL" id="OJJ47813.1"/>
    </source>
</evidence>
<reference evidence="3" key="1">
    <citation type="journal article" date="2017" name="Genome Biol.">
        <title>Comparative genomics reveals high biological diversity and specific adaptations in the industrially and medically important fungal genus Aspergillus.</title>
        <authorList>
            <person name="de Vries R.P."/>
            <person name="Riley R."/>
            <person name="Wiebenga A."/>
            <person name="Aguilar-Osorio G."/>
            <person name="Amillis S."/>
            <person name="Uchima C.A."/>
            <person name="Anderluh G."/>
            <person name="Asadollahi M."/>
            <person name="Askin M."/>
            <person name="Barry K."/>
            <person name="Battaglia E."/>
            <person name="Bayram O."/>
            <person name="Benocci T."/>
            <person name="Braus-Stromeyer S.A."/>
            <person name="Caldana C."/>
            <person name="Canovas D."/>
            <person name="Cerqueira G.C."/>
            <person name="Chen F."/>
            <person name="Chen W."/>
            <person name="Choi C."/>
            <person name="Clum A."/>
            <person name="Dos Santos R.A."/>
            <person name="Damasio A.R."/>
            <person name="Diallinas G."/>
            <person name="Emri T."/>
            <person name="Fekete E."/>
            <person name="Flipphi M."/>
            <person name="Freyberg S."/>
            <person name="Gallo A."/>
            <person name="Gournas C."/>
            <person name="Habgood R."/>
            <person name="Hainaut M."/>
            <person name="Harispe M.L."/>
            <person name="Henrissat B."/>
            <person name="Hilden K.S."/>
            <person name="Hope R."/>
            <person name="Hossain A."/>
            <person name="Karabika E."/>
            <person name="Karaffa L."/>
            <person name="Karanyi Z."/>
            <person name="Krasevec N."/>
            <person name="Kuo A."/>
            <person name="Kusch H."/>
            <person name="LaButti K."/>
            <person name="Lagendijk E.L."/>
            <person name="Lapidus A."/>
            <person name="Levasseur A."/>
            <person name="Lindquist E."/>
            <person name="Lipzen A."/>
            <person name="Logrieco A.F."/>
            <person name="MacCabe A."/>
            <person name="Maekelae M.R."/>
            <person name="Malavazi I."/>
            <person name="Melin P."/>
            <person name="Meyer V."/>
            <person name="Mielnichuk N."/>
            <person name="Miskei M."/>
            <person name="Molnar A.P."/>
            <person name="Mule G."/>
            <person name="Ngan C.Y."/>
            <person name="Orejas M."/>
            <person name="Orosz E."/>
            <person name="Ouedraogo J.P."/>
            <person name="Overkamp K.M."/>
            <person name="Park H.-S."/>
            <person name="Perrone G."/>
            <person name="Piumi F."/>
            <person name="Punt P.J."/>
            <person name="Ram A.F."/>
            <person name="Ramon A."/>
            <person name="Rauscher S."/>
            <person name="Record E."/>
            <person name="Riano-Pachon D.M."/>
            <person name="Robert V."/>
            <person name="Roehrig J."/>
            <person name="Ruller R."/>
            <person name="Salamov A."/>
            <person name="Salih N.S."/>
            <person name="Samson R.A."/>
            <person name="Sandor E."/>
            <person name="Sanguinetti M."/>
            <person name="Schuetze T."/>
            <person name="Sepcic K."/>
            <person name="Shelest E."/>
            <person name="Sherlock G."/>
            <person name="Sophianopoulou V."/>
            <person name="Squina F.M."/>
            <person name="Sun H."/>
            <person name="Susca A."/>
            <person name="Todd R.B."/>
            <person name="Tsang A."/>
            <person name="Unkles S.E."/>
            <person name="van de Wiele N."/>
            <person name="van Rossen-Uffink D."/>
            <person name="Oliveira J.V."/>
            <person name="Vesth T.C."/>
            <person name="Visser J."/>
            <person name="Yu J.-H."/>
            <person name="Zhou M."/>
            <person name="Andersen M.R."/>
            <person name="Archer D.B."/>
            <person name="Baker S.E."/>
            <person name="Benoit I."/>
            <person name="Brakhage A.A."/>
            <person name="Braus G.H."/>
            <person name="Fischer R."/>
            <person name="Frisvad J.C."/>
            <person name="Goldman G.H."/>
            <person name="Houbraken J."/>
            <person name="Oakley B."/>
            <person name="Pocsi I."/>
            <person name="Scazzocchio C."/>
            <person name="Seiboth B."/>
            <person name="vanKuyk P.A."/>
            <person name="Wortman J."/>
            <person name="Dyer P.S."/>
            <person name="Grigoriev I.V."/>
        </authorList>
    </citation>
    <scope>NUCLEOTIDE SEQUENCE [LARGE SCALE GENOMIC DNA]</scope>
    <source>
        <strain evidence="3">CBS 506.65</strain>
    </source>
</reference>
<dbReference type="STRING" id="1073090.A0A1L9SL16"/>
<dbReference type="EMBL" id="KV878340">
    <property type="protein sequence ID" value="OJJ47813.1"/>
    <property type="molecule type" value="Genomic_DNA"/>
</dbReference>
<evidence type="ECO:0000259" key="1">
    <source>
        <dbReference type="Pfam" id="PF12697"/>
    </source>
</evidence>
<dbReference type="InterPro" id="IPR000073">
    <property type="entry name" value="AB_hydrolase_1"/>
</dbReference>
<proteinExistence type="predicted"/>
<dbReference type="SUPFAM" id="SSF53474">
    <property type="entry name" value="alpha/beta-Hydrolases"/>
    <property type="match status" value="1"/>
</dbReference>